<sequence length="83" mass="9328">MYANTLMPLFLNGDSAASTHLLNTLGANESPNRMARYSYLYLIGKPEKPPVCRINGDVELSIREIDCYKPMPRPNRATEHSVC</sequence>
<comment type="caution">
    <text evidence="1">The sequence shown here is derived from an EMBL/GenBank/DDBJ whole genome shotgun (WGS) entry which is preliminary data.</text>
</comment>
<reference evidence="1 2" key="1">
    <citation type="journal article" date="2024" name="Genome Biol. Evol.">
        <title>Chromosome-level genome assembly of the viviparous eelpout Zoarces viviparus.</title>
        <authorList>
            <person name="Fuhrmann N."/>
            <person name="Brasseur M.V."/>
            <person name="Bakowski C.E."/>
            <person name="Podsiadlowski L."/>
            <person name="Prost S."/>
            <person name="Krehenwinkel H."/>
            <person name="Mayer C."/>
        </authorList>
    </citation>
    <scope>NUCLEOTIDE SEQUENCE [LARGE SCALE GENOMIC DNA]</scope>
    <source>
        <strain evidence="1">NO-MEL_2022_Ind0_liver</strain>
    </source>
</reference>
<accession>A0AAW1FE64</accession>
<dbReference type="EMBL" id="JBCEZU010000067">
    <property type="protein sequence ID" value="KAK9533192.1"/>
    <property type="molecule type" value="Genomic_DNA"/>
</dbReference>
<organism evidence="1 2">
    <name type="scientific">Zoarces viviparus</name>
    <name type="common">Viviparous eelpout</name>
    <name type="synonym">Blennius viviparus</name>
    <dbReference type="NCBI Taxonomy" id="48416"/>
    <lineage>
        <taxon>Eukaryota</taxon>
        <taxon>Metazoa</taxon>
        <taxon>Chordata</taxon>
        <taxon>Craniata</taxon>
        <taxon>Vertebrata</taxon>
        <taxon>Euteleostomi</taxon>
        <taxon>Actinopterygii</taxon>
        <taxon>Neopterygii</taxon>
        <taxon>Teleostei</taxon>
        <taxon>Neoteleostei</taxon>
        <taxon>Acanthomorphata</taxon>
        <taxon>Eupercaria</taxon>
        <taxon>Perciformes</taxon>
        <taxon>Cottioidei</taxon>
        <taxon>Zoarcales</taxon>
        <taxon>Zoarcidae</taxon>
        <taxon>Zoarcinae</taxon>
        <taxon>Zoarces</taxon>
    </lineage>
</organism>
<dbReference type="AlphaFoldDB" id="A0AAW1FE64"/>
<name>A0AAW1FE64_ZOAVI</name>
<dbReference type="Proteomes" id="UP001488805">
    <property type="component" value="Unassembled WGS sequence"/>
</dbReference>
<evidence type="ECO:0000313" key="2">
    <source>
        <dbReference type="Proteomes" id="UP001488805"/>
    </source>
</evidence>
<evidence type="ECO:0000313" key="1">
    <source>
        <dbReference type="EMBL" id="KAK9533192.1"/>
    </source>
</evidence>
<protein>
    <submittedName>
        <fullName evidence="1">Uncharacterized protein</fullName>
    </submittedName>
</protein>
<keyword evidence="2" id="KW-1185">Reference proteome</keyword>
<proteinExistence type="predicted"/>
<gene>
    <name evidence="1" type="ORF">VZT92_008332</name>
</gene>